<dbReference type="NCBIfam" id="TIGR01409">
    <property type="entry name" value="TAT_signal_seq"/>
    <property type="match status" value="1"/>
</dbReference>
<accession>A0A369L9S9</accession>
<dbReference type="InterPro" id="IPR003953">
    <property type="entry name" value="FAD-dep_OxRdtase_2_FAD-bd"/>
</dbReference>
<dbReference type="RefSeq" id="WP_114616121.1">
    <property type="nucleotide sequence ID" value="NZ_PPTO01000015.1"/>
</dbReference>
<dbReference type="InterPro" id="IPR027477">
    <property type="entry name" value="Succ_DH/fumarate_Rdtase_cat_sf"/>
</dbReference>
<comment type="caution">
    <text evidence="12">The sequence shown here is derived from an EMBL/GenBank/DDBJ whole genome shotgun (WGS) entry which is preliminary data.</text>
</comment>
<keyword evidence="7" id="KW-0274">FAD</keyword>
<proteinExistence type="inferred from homology"/>
<name>A0A369L9S9_9ACTN</name>
<dbReference type="InterPro" id="IPR036188">
    <property type="entry name" value="FAD/NAD-bd_sf"/>
</dbReference>
<gene>
    <name evidence="12" type="ORF">C1881_08610</name>
</gene>
<dbReference type="Pfam" id="PF10518">
    <property type="entry name" value="TAT_signal"/>
    <property type="match status" value="1"/>
</dbReference>
<feature type="compositionally biased region" description="Basic and acidic residues" evidence="10">
    <location>
        <begin position="33"/>
        <end position="45"/>
    </location>
</feature>
<evidence type="ECO:0000313" key="12">
    <source>
        <dbReference type="EMBL" id="RDB56403.1"/>
    </source>
</evidence>
<comment type="catalytic activity">
    <reaction evidence="9">
        <text>dihydrourocanate + A = urocanate + AH2</text>
        <dbReference type="Rhea" id="RHEA:36059"/>
        <dbReference type="ChEBI" id="CHEBI:13193"/>
        <dbReference type="ChEBI" id="CHEBI:17499"/>
        <dbReference type="ChEBI" id="CHEBI:27247"/>
        <dbReference type="ChEBI" id="CHEBI:72991"/>
        <dbReference type="EC" id="1.3.99.33"/>
    </reaction>
</comment>
<dbReference type="SMART" id="SM00900">
    <property type="entry name" value="FMN_bind"/>
    <property type="match status" value="1"/>
</dbReference>
<dbReference type="GO" id="GO:0033765">
    <property type="term" value="F:steroid dehydrogenase activity, acting on the CH-CH group of donors"/>
    <property type="evidence" value="ECO:0007669"/>
    <property type="project" value="UniProtKB-ARBA"/>
</dbReference>
<dbReference type="GO" id="GO:0010181">
    <property type="term" value="F:FMN binding"/>
    <property type="evidence" value="ECO:0007669"/>
    <property type="project" value="InterPro"/>
</dbReference>
<comment type="cofactor">
    <cofactor evidence="1">
        <name>FMN</name>
        <dbReference type="ChEBI" id="CHEBI:58210"/>
    </cofactor>
</comment>
<dbReference type="PANTHER" id="PTHR43400">
    <property type="entry name" value="FUMARATE REDUCTASE"/>
    <property type="match status" value="1"/>
</dbReference>
<dbReference type="SUPFAM" id="SSF51905">
    <property type="entry name" value="FAD/NAD(P)-binding domain"/>
    <property type="match status" value="1"/>
</dbReference>
<dbReference type="PROSITE" id="PS51257">
    <property type="entry name" value="PROKAR_LIPOPROTEIN"/>
    <property type="match status" value="1"/>
</dbReference>
<evidence type="ECO:0000256" key="10">
    <source>
        <dbReference type="SAM" id="MobiDB-lite"/>
    </source>
</evidence>
<dbReference type="InterPro" id="IPR007329">
    <property type="entry name" value="FMN-bd"/>
</dbReference>
<evidence type="ECO:0000259" key="11">
    <source>
        <dbReference type="SMART" id="SM00900"/>
    </source>
</evidence>
<dbReference type="Gene3D" id="3.50.50.60">
    <property type="entry name" value="FAD/NAD(P)-binding domain"/>
    <property type="match status" value="1"/>
</dbReference>
<dbReference type="InterPro" id="IPR019546">
    <property type="entry name" value="TAT_signal_bac_arc"/>
</dbReference>
<protein>
    <recommendedName>
        <fullName evidence="5">Urocanate reductase</fullName>
        <ecNumber evidence="4">1.3.99.33</ecNumber>
    </recommendedName>
</protein>
<dbReference type="PANTHER" id="PTHR43400:SF7">
    <property type="entry name" value="FAD-DEPENDENT OXIDOREDUCTASE 2 FAD BINDING DOMAIN-CONTAINING PROTEIN"/>
    <property type="match status" value="1"/>
</dbReference>
<dbReference type="Gene3D" id="3.90.1010.20">
    <property type="match status" value="1"/>
</dbReference>
<organism evidence="12 13">
    <name type="scientific">Slackia isoflavoniconvertens</name>
    <dbReference type="NCBI Taxonomy" id="572010"/>
    <lineage>
        <taxon>Bacteria</taxon>
        <taxon>Bacillati</taxon>
        <taxon>Actinomycetota</taxon>
        <taxon>Coriobacteriia</taxon>
        <taxon>Eggerthellales</taxon>
        <taxon>Eggerthellaceae</taxon>
        <taxon>Slackia</taxon>
    </lineage>
</organism>
<evidence type="ECO:0000256" key="6">
    <source>
        <dbReference type="ARBA" id="ARBA00022630"/>
    </source>
</evidence>
<comment type="cofactor">
    <cofactor evidence="2">
        <name>FAD</name>
        <dbReference type="ChEBI" id="CHEBI:57692"/>
    </cofactor>
</comment>
<evidence type="ECO:0000256" key="8">
    <source>
        <dbReference type="ARBA" id="ARBA00023002"/>
    </source>
</evidence>
<dbReference type="Pfam" id="PF00890">
    <property type="entry name" value="FAD_binding_2"/>
    <property type="match status" value="1"/>
</dbReference>
<evidence type="ECO:0000313" key="13">
    <source>
        <dbReference type="Proteomes" id="UP000253975"/>
    </source>
</evidence>
<evidence type="ECO:0000256" key="4">
    <source>
        <dbReference type="ARBA" id="ARBA00013137"/>
    </source>
</evidence>
<sequence length="628" mass="66715">MELNRRDFLKGTIAVGSVAALGGAMAGCSKSGAETKGEESTEKSSVKPPDSLTDGKWVGKAMGHKDYLYAEVTIDDSKIADAKILRNDDTIGIGSVAGPMMAQRILESGNLDADTISGATMTSMAVRSAISDAITNAGGNPADFSLGTPEPAKGGTAQTADVDVVFMGAGTSGLVAATRLLENGYKVMLLEKNDIPGGSMCMTYSGVLSAGSELQKNYSLGRFDDSIGMSLDARLEAVKKRVNPELNRFNGEIPYEAAMYENSGKMVDWMHDMGIGFFTMGVNPYYGTTPYLAPGCYMGGCGYAMQFLVDRINALGGQIVYGAKVTKFIKDNDGKIAGLLAECKDGGSWTVNARAVCLTSGGFAANQDMIKEHYPEYGEFSFNCAPGSTGDGIVLAQAENAAIECMGRDLGAFLSTTPQAGSRFEIAFAYRTTPGIMVNATGDQFGNVNGNNHAELSKAVRDSSNGGKFFIITDESGAVTTMKNDEWSTTEYKALFSRGDMVHFDTVQEAIDEYGIDNLQQTIDTHNAHAKAGEEDEFGRKDLPLINTHGGIWVCPCIPTFYLTTGGLAIDPSCHVLTEDREPIANLYAAGDVCGSIEEKDGRGYGYGFDAAMIYGYIMANTITTDLA</sequence>
<evidence type="ECO:0000256" key="2">
    <source>
        <dbReference type="ARBA" id="ARBA00001974"/>
    </source>
</evidence>
<evidence type="ECO:0000256" key="7">
    <source>
        <dbReference type="ARBA" id="ARBA00022827"/>
    </source>
</evidence>
<dbReference type="PROSITE" id="PS51318">
    <property type="entry name" value="TAT"/>
    <property type="match status" value="1"/>
</dbReference>
<dbReference type="AlphaFoldDB" id="A0A369L9S9"/>
<dbReference type="Pfam" id="PF04205">
    <property type="entry name" value="FMN_bind"/>
    <property type="match status" value="1"/>
</dbReference>
<dbReference type="EC" id="1.3.99.33" evidence="4"/>
<dbReference type="Gene3D" id="3.90.700.10">
    <property type="entry name" value="Succinate dehydrogenase/fumarate reductase flavoprotein, catalytic domain"/>
    <property type="match status" value="1"/>
</dbReference>
<evidence type="ECO:0000256" key="5">
    <source>
        <dbReference type="ARBA" id="ARBA00015872"/>
    </source>
</evidence>
<evidence type="ECO:0000256" key="3">
    <source>
        <dbReference type="ARBA" id="ARBA00008040"/>
    </source>
</evidence>
<feature type="domain" description="FMN-binding" evidence="11">
    <location>
        <begin position="63"/>
        <end position="137"/>
    </location>
</feature>
<dbReference type="EMBL" id="PPTO01000015">
    <property type="protein sequence ID" value="RDB56403.1"/>
    <property type="molecule type" value="Genomic_DNA"/>
</dbReference>
<comment type="similarity">
    <text evidence="3">Belongs to the FAD-dependent oxidoreductase 2 family. FRD/SDH subfamily.</text>
</comment>
<evidence type="ECO:0000256" key="9">
    <source>
        <dbReference type="ARBA" id="ARBA00049922"/>
    </source>
</evidence>
<dbReference type="InterPro" id="IPR050315">
    <property type="entry name" value="FAD-oxidoreductase_2"/>
</dbReference>
<reference evidence="12 13" key="1">
    <citation type="journal article" date="2018" name="Elife">
        <title>Discovery and characterization of a prevalent human gut bacterial enzyme sufficient for the inactivation of a family of plant toxins.</title>
        <authorList>
            <person name="Koppel N."/>
            <person name="Bisanz J.E."/>
            <person name="Pandelia M.E."/>
            <person name="Turnbaugh P.J."/>
            <person name="Balskus E.P."/>
        </authorList>
    </citation>
    <scope>NUCLEOTIDE SEQUENCE [LARGE SCALE GENOMIC DNA]</scope>
    <source>
        <strain evidence="12 13">OB21 GAM31</strain>
    </source>
</reference>
<keyword evidence="8" id="KW-0560">Oxidoreductase</keyword>
<dbReference type="GO" id="GO:0016020">
    <property type="term" value="C:membrane"/>
    <property type="evidence" value="ECO:0007669"/>
    <property type="project" value="InterPro"/>
</dbReference>
<dbReference type="InterPro" id="IPR006311">
    <property type="entry name" value="TAT_signal"/>
</dbReference>
<evidence type="ECO:0000256" key="1">
    <source>
        <dbReference type="ARBA" id="ARBA00001917"/>
    </source>
</evidence>
<dbReference type="SUPFAM" id="SSF56425">
    <property type="entry name" value="Succinate dehydrogenase/fumarate reductase flavoprotein, catalytic domain"/>
    <property type="match status" value="1"/>
</dbReference>
<feature type="region of interest" description="Disordered" evidence="10">
    <location>
        <begin position="29"/>
        <end position="54"/>
    </location>
</feature>
<dbReference type="Proteomes" id="UP000253975">
    <property type="component" value="Unassembled WGS sequence"/>
</dbReference>
<keyword evidence="6" id="KW-0285">Flavoprotein</keyword>